<dbReference type="AlphaFoldDB" id="A6G091"/>
<accession>A6G091</accession>
<organism evidence="1 2">
    <name type="scientific">Plesiocystis pacifica SIR-1</name>
    <dbReference type="NCBI Taxonomy" id="391625"/>
    <lineage>
        <taxon>Bacteria</taxon>
        <taxon>Pseudomonadati</taxon>
        <taxon>Myxococcota</taxon>
        <taxon>Polyangia</taxon>
        <taxon>Nannocystales</taxon>
        <taxon>Nannocystaceae</taxon>
        <taxon>Plesiocystis</taxon>
    </lineage>
</organism>
<reference evidence="1 2" key="1">
    <citation type="submission" date="2007-06" db="EMBL/GenBank/DDBJ databases">
        <authorList>
            <person name="Shimkets L."/>
            <person name="Ferriera S."/>
            <person name="Johnson J."/>
            <person name="Kravitz S."/>
            <person name="Beeson K."/>
            <person name="Sutton G."/>
            <person name="Rogers Y.-H."/>
            <person name="Friedman R."/>
            <person name="Frazier M."/>
            <person name="Venter J.C."/>
        </authorList>
    </citation>
    <scope>NUCLEOTIDE SEQUENCE [LARGE SCALE GENOMIC DNA]</scope>
    <source>
        <strain evidence="1 2">SIR-1</strain>
    </source>
</reference>
<keyword evidence="2" id="KW-1185">Reference proteome</keyword>
<dbReference type="EMBL" id="ABCS01000008">
    <property type="protein sequence ID" value="EDM80788.1"/>
    <property type="molecule type" value="Genomic_DNA"/>
</dbReference>
<evidence type="ECO:0000313" key="1">
    <source>
        <dbReference type="EMBL" id="EDM80788.1"/>
    </source>
</evidence>
<gene>
    <name evidence="1" type="ORF">PPSIR1_12933</name>
</gene>
<dbReference type="Proteomes" id="UP000005801">
    <property type="component" value="Unassembled WGS sequence"/>
</dbReference>
<proteinExistence type="predicted"/>
<comment type="caution">
    <text evidence="1">The sequence shown here is derived from an EMBL/GenBank/DDBJ whole genome shotgun (WGS) entry which is preliminary data.</text>
</comment>
<evidence type="ECO:0000313" key="2">
    <source>
        <dbReference type="Proteomes" id="UP000005801"/>
    </source>
</evidence>
<sequence length="369" mass="38844">MLIAAHSAGQRAALSDILCATRPGLSIANFPDTESKEAGEPGPTLHMAMVVEVHGEGEAAFGSLTQQVRASHPALPIVVIAPSFDRGAVGVLAKVGGVTMMPSPCEPSALLRAMQADPEAGGSLGPAANRDARAELGARVAASRSGVLHVEAAGREGAIHIEEGQLVHAHTGELIGAAAVEALLALSEPALRWIAGRSATARTIQHQGFLSPAAGRTSVKPRTTATLETGAPQDVLNKISRLAGTPDILAAYLLRDSEVVMGECSAELDPEILQRTLSRMSLVYHDMERMQGDAAGTEIQATIGEHRLVLDRLGPTRLGFQIGVVVRQATPVCKSLRRLIRQVDRSFRRALARSQTHAGPREAPLHRVA</sequence>
<name>A6G091_9BACT</name>
<protein>
    <submittedName>
        <fullName evidence="1">Uncharacterized protein</fullName>
    </submittedName>
</protein>